<comment type="caution">
    <text evidence="1">The sequence shown here is derived from an EMBL/GenBank/DDBJ whole genome shotgun (WGS) entry which is preliminary data.</text>
</comment>
<protein>
    <submittedName>
        <fullName evidence="1">Uncharacterized protein</fullName>
    </submittedName>
</protein>
<evidence type="ECO:0000313" key="2">
    <source>
        <dbReference type="Proteomes" id="UP000281488"/>
    </source>
</evidence>
<name>A0ABD7IVM6_ENTFL</name>
<dbReference type="EMBL" id="RKMZ01000009">
    <property type="protein sequence ID" value="ROX30433.1"/>
    <property type="molecule type" value="Genomic_DNA"/>
</dbReference>
<reference evidence="1 2" key="1">
    <citation type="submission" date="2018-10" db="EMBL/GenBank/DDBJ databases">
        <title>Genotypes and phenotypes of Enterococci isolated from broiler chickens.</title>
        <authorList>
            <person name="Muhammad A.R."/>
            <person name="Diarra M.S."/>
        </authorList>
    </citation>
    <scope>NUCLEOTIDE SEQUENCE [LARGE SCALE GENOMIC DNA]</scope>
    <source>
        <strain evidence="1 2">LIT2 A36'</strain>
    </source>
</reference>
<sequence length="62" mass="7106">MSKAKPVIRLLTLGQTLGTNNYSDLNRISFIISNCRRSFNGIETNVLTFLLHNYRSIFLKMA</sequence>
<accession>A0ABD7IVM6</accession>
<dbReference type="AlphaFoldDB" id="A0ABD7IVM6"/>
<dbReference type="Proteomes" id="UP000281488">
    <property type="component" value="Unassembled WGS sequence"/>
</dbReference>
<proteinExistence type="predicted"/>
<gene>
    <name evidence="1" type="ORF">EGW16_14085</name>
</gene>
<organism evidence="1 2">
    <name type="scientific">Enterococcus faecalis</name>
    <name type="common">Streptococcus faecalis</name>
    <dbReference type="NCBI Taxonomy" id="1351"/>
    <lineage>
        <taxon>Bacteria</taxon>
        <taxon>Bacillati</taxon>
        <taxon>Bacillota</taxon>
        <taxon>Bacilli</taxon>
        <taxon>Lactobacillales</taxon>
        <taxon>Enterococcaceae</taxon>
        <taxon>Enterococcus</taxon>
    </lineage>
</organism>
<evidence type="ECO:0000313" key="1">
    <source>
        <dbReference type="EMBL" id="ROX30433.1"/>
    </source>
</evidence>